<dbReference type="Pfam" id="PF06283">
    <property type="entry name" value="ThuA"/>
    <property type="match status" value="1"/>
</dbReference>
<dbReference type="Gene3D" id="1.10.760.10">
    <property type="entry name" value="Cytochrome c-like domain"/>
    <property type="match status" value="1"/>
</dbReference>
<keyword evidence="3" id="KW-0732">Signal</keyword>
<evidence type="ECO:0000256" key="3">
    <source>
        <dbReference type="ARBA" id="ARBA00022729"/>
    </source>
</evidence>
<organism evidence="9 10">
    <name type="scientific">Spirosoma linguale (strain ATCC 33905 / DSM 74 / LMG 10896 / Claus 1)</name>
    <dbReference type="NCBI Taxonomy" id="504472"/>
    <lineage>
        <taxon>Bacteria</taxon>
        <taxon>Pseudomonadati</taxon>
        <taxon>Bacteroidota</taxon>
        <taxon>Cytophagia</taxon>
        <taxon>Cytophagales</taxon>
        <taxon>Cytophagaceae</taxon>
        <taxon>Spirosoma</taxon>
    </lineage>
</organism>
<dbReference type="eggNOG" id="COG4654">
    <property type="taxonomic scope" value="Bacteria"/>
</dbReference>
<dbReference type="Gene3D" id="2.120.10.30">
    <property type="entry name" value="TolB, C-terminal domain"/>
    <property type="match status" value="1"/>
</dbReference>
<name>D2QIU4_SPILD</name>
<dbReference type="InterPro" id="IPR009056">
    <property type="entry name" value="Cyt_c-like_dom"/>
</dbReference>
<dbReference type="AlphaFoldDB" id="D2QIU4"/>
<evidence type="ECO:0000259" key="7">
    <source>
        <dbReference type="PROSITE" id="PS50093"/>
    </source>
</evidence>
<dbReference type="InterPro" id="IPR008979">
    <property type="entry name" value="Galactose-bd-like_sf"/>
</dbReference>
<dbReference type="PANTHER" id="PTHR40469:SF2">
    <property type="entry name" value="GALACTOSE-BINDING DOMAIN-LIKE SUPERFAMILY PROTEIN"/>
    <property type="match status" value="1"/>
</dbReference>
<dbReference type="InterPro" id="IPR029010">
    <property type="entry name" value="ThuA-like"/>
</dbReference>
<dbReference type="InterPro" id="IPR000601">
    <property type="entry name" value="PKD_dom"/>
</dbReference>
<reference evidence="9 10" key="1">
    <citation type="journal article" date="2010" name="Stand. Genomic Sci.">
        <title>Complete genome sequence of Spirosoma linguale type strain (1).</title>
        <authorList>
            <person name="Lail K."/>
            <person name="Sikorski J."/>
            <person name="Saunders E."/>
            <person name="Lapidus A."/>
            <person name="Glavina Del Rio T."/>
            <person name="Copeland A."/>
            <person name="Tice H."/>
            <person name="Cheng J.-F."/>
            <person name="Lucas S."/>
            <person name="Nolan M."/>
            <person name="Bruce D."/>
            <person name="Goodwin L."/>
            <person name="Pitluck S."/>
            <person name="Ivanova N."/>
            <person name="Mavromatis K."/>
            <person name="Ovchinnikova G."/>
            <person name="Pati A."/>
            <person name="Chen A."/>
            <person name="Palaniappan K."/>
            <person name="Land M."/>
            <person name="Hauser L."/>
            <person name="Chang Y.-J."/>
            <person name="Jeffries C.D."/>
            <person name="Chain P."/>
            <person name="Brettin T."/>
            <person name="Detter J.C."/>
            <person name="Schuetze A."/>
            <person name="Rohde M."/>
            <person name="Tindall B.J."/>
            <person name="Goeker M."/>
            <person name="Bristow J."/>
            <person name="Eisen J.A."/>
            <person name="Markowitz V."/>
            <person name="Hugenholtz P."/>
            <person name="Kyrpides N.C."/>
            <person name="Klenk H.-P."/>
            <person name="Chen F."/>
        </authorList>
    </citation>
    <scope>NUCLEOTIDE SEQUENCE [LARGE SCALE GENOMIC DNA]</scope>
    <source>
        <strain evidence="10">ATCC 33905 / DSM 74 / LMG 10896 / Claus 1</strain>
    </source>
</reference>
<feature type="region of interest" description="Disordered" evidence="6">
    <location>
        <begin position="38"/>
        <end position="65"/>
    </location>
</feature>
<dbReference type="GO" id="GO:0020037">
    <property type="term" value="F:heme binding"/>
    <property type="evidence" value="ECO:0007669"/>
    <property type="project" value="InterPro"/>
</dbReference>
<gene>
    <name evidence="9" type="ordered locus">Slin_4030</name>
</gene>
<dbReference type="SMART" id="SM00606">
    <property type="entry name" value="CBD_IV"/>
    <property type="match status" value="1"/>
</dbReference>
<dbReference type="InterPro" id="IPR005084">
    <property type="entry name" value="CBM6"/>
</dbReference>
<dbReference type="PANTHER" id="PTHR40469">
    <property type="entry name" value="SECRETED GLYCOSYL HYDROLASE"/>
    <property type="match status" value="1"/>
</dbReference>
<sequence length="1182" mass="130305">MTWLPTSLRQSVRIFGFAGLSLALYACLNNQKTISQNTKSPVSSVAPANGAASNEAQPKPAPAGPKRVLVFSKTKGWKHTSIPFGIAALQKMGRENAFRVDTTKNADYFNDDSLRHYTAVVFLSTTGNVLNQKQQAAFERYIQAGGGYMGIHAAADTEYDWPWYNKLAGGYFASHPSNSNVRKATVDVTDKNHASTAHLPDHWERTDEWYNYRSLYADLTVVANLDESTYDGGINGSNHPIAWYHEFDGGRAYYTGGGHEDSSFSEPLFVQHLLGALNWVMGSGKPLDYSKAYATVTPEENRFVKTVLVNDLNEPMELAVAPDGRVFFTERSGNLSVYNNQTNKSQLVHRFDVPTKAGHGVQGITLDPNFAANHFLYVYYSPQFTQEPFYNLSRFVVKDDNTLDLASEKILLTVPSIDQPGSHHGGSLAFDKEGNLYLSTGDHTNPFPSNGYAPIDARPDHLAADARGTAANTNDLRGKILRIRPLPDGTYTIPEGNLFPKGMAQTKPEIYTMGLRNPYRIALNPKSSVLYWGEIGPDAGKDSSTLGPRGYDEFNQAKKAGNFGWPLFIGNSQPYGDLDFATNAVGPRFDPKAPVNNSSKNTGLKNLPPTNPAMIWYPYAASKEFPELGQGGRSAMAGEFYTYDQNSPSKNKFPDYYNSALFIFDWMRNWVMAVRVDKDDNYIRSEPFMAAQGDFRRPIDLAFSKDGIMYMLEYGSVYGADNDDARLVKIEYNTGNRPPIARASVIDSVAAAQHNARSYLTSDGRNAPVLREAIGLAPLRVKFAGRGTDLDDDDEVTYQWLFDGKTVASTKPMATYTYTQPGVYNAILKVTDKMGQVGMDTISVKVGNAKPEVAIVTPDNKSFFWENKPFTYAVKVADQEDKKIDPKRIKVLYEYSAQPNGAPMTAPQQGHQEVAQLSGGSLGKTLVAGSDCKACHTIDKPSVGPTFLAVADRYKGQAGSVERLARKIIEGGGGNWSKDHLMSAHPQIPVQDAQEMVKYIFSLTDARKQKAVPLQGTLALNEHKPEDTRGQYTLLATYTDKGTKSVGPLTSSEVVTLRNATVKTLNADAYVGFPRFGSRLSAGSNKAYVLLKDIDMTTIKSLTYDYSSLNKDGEIEVRLDSYAGPVVSRASYKATGDWKTTNQVTGTLNKPFTGRHDVYVVVVKWSKPNNDIIQLNSIRFNQ</sequence>
<dbReference type="CDD" id="cd04084">
    <property type="entry name" value="CBM6_xylanase-like"/>
    <property type="match status" value="1"/>
</dbReference>
<dbReference type="SUPFAM" id="SSF49299">
    <property type="entry name" value="PKD domain"/>
    <property type="match status" value="1"/>
</dbReference>
<dbReference type="GO" id="GO:0046872">
    <property type="term" value="F:metal ion binding"/>
    <property type="evidence" value="ECO:0007669"/>
    <property type="project" value="UniProtKB-KW"/>
</dbReference>
<dbReference type="InterPro" id="IPR011041">
    <property type="entry name" value="Quinoprot_gluc/sorb_DH_b-prop"/>
</dbReference>
<evidence type="ECO:0000256" key="6">
    <source>
        <dbReference type="SAM" id="MobiDB-lite"/>
    </source>
</evidence>
<dbReference type="CAZy" id="CBM6">
    <property type="family name" value="Carbohydrate-Binding Module Family 6"/>
</dbReference>
<dbReference type="Pfam" id="PF07995">
    <property type="entry name" value="GSDH"/>
    <property type="match status" value="1"/>
</dbReference>
<dbReference type="Pfam" id="PF00034">
    <property type="entry name" value="Cytochrom_C"/>
    <property type="match status" value="1"/>
</dbReference>
<dbReference type="SUPFAM" id="SSF52317">
    <property type="entry name" value="Class I glutamine amidotransferase-like"/>
    <property type="match status" value="1"/>
</dbReference>
<keyword evidence="1 5" id="KW-0349">Heme</keyword>
<evidence type="ECO:0000256" key="5">
    <source>
        <dbReference type="PROSITE-ProRule" id="PRU00433"/>
    </source>
</evidence>
<dbReference type="CDD" id="cd00146">
    <property type="entry name" value="PKD"/>
    <property type="match status" value="1"/>
</dbReference>
<dbReference type="InterPro" id="IPR022409">
    <property type="entry name" value="PKD/Chitinase_dom"/>
</dbReference>
<dbReference type="Gene3D" id="2.60.40.10">
    <property type="entry name" value="Immunoglobulins"/>
    <property type="match status" value="1"/>
</dbReference>
<dbReference type="InterPro" id="IPR036909">
    <property type="entry name" value="Cyt_c-like_dom_sf"/>
</dbReference>
<dbReference type="InterPro" id="IPR013783">
    <property type="entry name" value="Ig-like_fold"/>
</dbReference>
<dbReference type="GO" id="GO:0030246">
    <property type="term" value="F:carbohydrate binding"/>
    <property type="evidence" value="ECO:0007669"/>
    <property type="project" value="InterPro"/>
</dbReference>
<evidence type="ECO:0000256" key="1">
    <source>
        <dbReference type="ARBA" id="ARBA00022617"/>
    </source>
</evidence>
<keyword evidence="2 5" id="KW-0479">Metal-binding</keyword>
<dbReference type="STRING" id="504472.Slin_4030"/>
<evidence type="ECO:0000256" key="2">
    <source>
        <dbReference type="ARBA" id="ARBA00022723"/>
    </source>
</evidence>
<protein>
    <submittedName>
        <fullName evidence="9">PKD domain containing protein</fullName>
    </submittedName>
</protein>
<dbReference type="SUPFAM" id="SSF46626">
    <property type="entry name" value="Cytochrome c"/>
    <property type="match status" value="1"/>
</dbReference>
<dbReference type="RefSeq" id="WP_012928530.1">
    <property type="nucleotide sequence ID" value="NC_013730.1"/>
</dbReference>
<dbReference type="PROSITE" id="PS50093">
    <property type="entry name" value="PKD"/>
    <property type="match status" value="1"/>
</dbReference>
<dbReference type="GO" id="GO:0009055">
    <property type="term" value="F:electron transfer activity"/>
    <property type="evidence" value="ECO:0007669"/>
    <property type="project" value="InterPro"/>
</dbReference>
<feature type="domain" description="Cytochrome c" evidence="8">
    <location>
        <begin position="918"/>
        <end position="1004"/>
    </location>
</feature>
<dbReference type="SUPFAM" id="SSF50952">
    <property type="entry name" value="Soluble quinoprotein glucose dehydrogenase"/>
    <property type="match status" value="1"/>
</dbReference>
<dbReference type="eggNOG" id="COG3291">
    <property type="taxonomic scope" value="Bacteria"/>
</dbReference>
<dbReference type="InterPro" id="IPR029062">
    <property type="entry name" value="Class_I_gatase-like"/>
</dbReference>
<dbReference type="SMART" id="SM00089">
    <property type="entry name" value="PKD"/>
    <property type="match status" value="1"/>
</dbReference>
<evidence type="ECO:0000256" key="4">
    <source>
        <dbReference type="ARBA" id="ARBA00023004"/>
    </source>
</evidence>
<dbReference type="Proteomes" id="UP000002028">
    <property type="component" value="Chromosome"/>
</dbReference>
<evidence type="ECO:0000313" key="10">
    <source>
        <dbReference type="Proteomes" id="UP000002028"/>
    </source>
</evidence>
<dbReference type="InterPro" id="IPR012938">
    <property type="entry name" value="Glc/Sorbosone_DH"/>
</dbReference>
<dbReference type="InterPro" id="IPR006584">
    <property type="entry name" value="Cellulose-bd_IV"/>
</dbReference>
<proteinExistence type="predicted"/>
<evidence type="ECO:0000259" key="8">
    <source>
        <dbReference type="PROSITE" id="PS51007"/>
    </source>
</evidence>
<dbReference type="InterPro" id="IPR011042">
    <property type="entry name" value="6-blade_b-propeller_TolB-like"/>
</dbReference>
<dbReference type="Pfam" id="PF03422">
    <property type="entry name" value="CBM_6"/>
    <property type="match status" value="1"/>
</dbReference>
<evidence type="ECO:0000313" key="9">
    <source>
        <dbReference type="EMBL" id="ADB40020.1"/>
    </source>
</evidence>
<feature type="domain" description="PKD" evidence="7">
    <location>
        <begin position="775"/>
        <end position="846"/>
    </location>
</feature>
<dbReference type="Gene3D" id="2.60.120.260">
    <property type="entry name" value="Galactose-binding domain-like"/>
    <property type="match status" value="1"/>
</dbReference>
<dbReference type="eggNOG" id="COG2133">
    <property type="taxonomic scope" value="Bacteria"/>
</dbReference>
<dbReference type="SUPFAM" id="SSF49785">
    <property type="entry name" value="Galactose-binding domain-like"/>
    <property type="match status" value="1"/>
</dbReference>
<dbReference type="eggNOG" id="COG3828">
    <property type="taxonomic scope" value="Bacteria"/>
</dbReference>
<accession>D2QIU4</accession>
<dbReference type="HOGENOM" id="CLU_002470_1_0_10"/>
<dbReference type="Pfam" id="PF18911">
    <property type="entry name" value="PKD_4"/>
    <property type="match status" value="1"/>
</dbReference>
<keyword evidence="10" id="KW-1185">Reference proteome</keyword>
<dbReference type="PROSITE" id="PS51007">
    <property type="entry name" value="CYTC"/>
    <property type="match status" value="1"/>
</dbReference>
<dbReference type="InterPro" id="IPR035986">
    <property type="entry name" value="PKD_dom_sf"/>
</dbReference>
<dbReference type="Gene3D" id="3.40.50.880">
    <property type="match status" value="1"/>
</dbReference>
<dbReference type="EMBL" id="CP001769">
    <property type="protein sequence ID" value="ADB40020.1"/>
    <property type="molecule type" value="Genomic_DNA"/>
</dbReference>
<dbReference type="KEGG" id="sli:Slin_4030"/>
<keyword evidence="4 5" id="KW-0408">Iron</keyword>